<reference evidence="5 6" key="1">
    <citation type="submission" date="2024-09" db="EMBL/GenBank/DDBJ databases">
        <authorList>
            <person name="Sun Q."/>
            <person name="Mori K."/>
        </authorList>
    </citation>
    <scope>NUCLEOTIDE SEQUENCE [LARGE SCALE GENOMIC DNA]</scope>
    <source>
        <strain evidence="5 6">TISTR 2452</strain>
    </source>
</reference>
<evidence type="ECO:0000256" key="2">
    <source>
        <dbReference type="ARBA" id="ARBA00023125"/>
    </source>
</evidence>
<dbReference type="PANTHER" id="PTHR42756:SF1">
    <property type="entry name" value="TRANSCRIPTIONAL REPRESSOR OF EMRAB OPERON"/>
    <property type="match status" value="1"/>
</dbReference>
<dbReference type="Proteomes" id="UP001589747">
    <property type="component" value="Unassembled WGS sequence"/>
</dbReference>
<evidence type="ECO:0000313" key="6">
    <source>
        <dbReference type="Proteomes" id="UP001589747"/>
    </source>
</evidence>
<keyword evidence="3" id="KW-0804">Transcription</keyword>
<evidence type="ECO:0000259" key="4">
    <source>
        <dbReference type="PROSITE" id="PS50995"/>
    </source>
</evidence>
<accession>A0ABV5L0R6</accession>
<protein>
    <submittedName>
        <fullName evidence="5">MarR family winged helix-turn-helix transcriptional regulator</fullName>
    </submittedName>
</protein>
<keyword evidence="6" id="KW-1185">Reference proteome</keyword>
<keyword evidence="2" id="KW-0238">DNA-binding</keyword>
<organism evidence="5 6">
    <name type="scientific">Paenibacillus aurantiacus</name>
    <dbReference type="NCBI Taxonomy" id="1936118"/>
    <lineage>
        <taxon>Bacteria</taxon>
        <taxon>Bacillati</taxon>
        <taxon>Bacillota</taxon>
        <taxon>Bacilli</taxon>
        <taxon>Bacillales</taxon>
        <taxon>Paenibacillaceae</taxon>
        <taxon>Paenibacillus</taxon>
    </lineage>
</organism>
<dbReference type="PROSITE" id="PS50995">
    <property type="entry name" value="HTH_MARR_2"/>
    <property type="match status" value="1"/>
</dbReference>
<dbReference type="PANTHER" id="PTHR42756">
    <property type="entry name" value="TRANSCRIPTIONAL REGULATOR, MARR"/>
    <property type="match status" value="1"/>
</dbReference>
<proteinExistence type="predicted"/>
<dbReference type="PRINTS" id="PR00598">
    <property type="entry name" value="HTHMARR"/>
</dbReference>
<dbReference type="EMBL" id="JBHMDO010000056">
    <property type="protein sequence ID" value="MFB9331079.1"/>
    <property type="molecule type" value="Genomic_DNA"/>
</dbReference>
<dbReference type="RefSeq" id="WP_377503079.1">
    <property type="nucleotide sequence ID" value="NZ_JBHMDO010000056.1"/>
</dbReference>
<dbReference type="SUPFAM" id="SSF46785">
    <property type="entry name" value="Winged helix' DNA-binding domain"/>
    <property type="match status" value="1"/>
</dbReference>
<dbReference type="Gene3D" id="1.10.10.10">
    <property type="entry name" value="Winged helix-like DNA-binding domain superfamily/Winged helix DNA-binding domain"/>
    <property type="match status" value="1"/>
</dbReference>
<dbReference type="Pfam" id="PF01047">
    <property type="entry name" value="MarR"/>
    <property type="match status" value="1"/>
</dbReference>
<comment type="caution">
    <text evidence="5">The sequence shown here is derived from an EMBL/GenBank/DDBJ whole genome shotgun (WGS) entry which is preliminary data.</text>
</comment>
<evidence type="ECO:0000256" key="3">
    <source>
        <dbReference type="ARBA" id="ARBA00023163"/>
    </source>
</evidence>
<dbReference type="InterPro" id="IPR036390">
    <property type="entry name" value="WH_DNA-bd_sf"/>
</dbReference>
<dbReference type="InterPro" id="IPR036388">
    <property type="entry name" value="WH-like_DNA-bd_sf"/>
</dbReference>
<name>A0ABV5L0R6_9BACL</name>
<feature type="domain" description="HTH marR-type" evidence="4">
    <location>
        <begin position="6"/>
        <end position="138"/>
    </location>
</feature>
<dbReference type="InterPro" id="IPR000835">
    <property type="entry name" value="HTH_MarR-typ"/>
</dbReference>
<evidence type="ECO:0000313" key="5">
    <source>
        <dbReference type="EMBL" id="MFB9331079.1"/>
    </source>
</evidence>
<keyword evidence="1" id="KW-0805">Transcription regulation</keyword>
<dbReference type="SMART" id="SM00347">
    <property type="entry name" value="HTH_MARR"/>
    <property type="match status" value="1"/>
</dbReference>
<sequence>MEHHLDEHIGILIRDVDLAISGYVKRQLAPLGLAPEQSLILLLLYRKDGLPQHEIATRLRKDKTNVNRMIDNLEGKGVVIRRADQEDRRVQRVWLTERGEALEGQVLAMTERTTRLLTDGIAPEELEAGRLFLERIRYQLRQEPSSE</sequence>
<gene>
    <name evidence="5" type="ORF">ACFFSY_34530</name>
</gene>
<evidence type="ECO:0000256" key="1">
    <source>
        <dbReference type="ARBA" id="ARBA00023015"/>
    </source>
</evidence>